<dbReference type="GeneID" id="63686279"/>
<sequence length="853" mass="96361">MMLLAASLAAVLLALPRAAKAGLLEFSAYNLVECDGAVEAEGLGNHIGNFETYRYSFGLLSTDYNCEMYVYTGLDQTGEYDLLWPYGEPVDECTWTDPDNGYLSFSIYCDAILLSDMSCLAAYALGGRNTRKDSTPGPYFIKPPQCGGTTKFPGLALRYFEYNGVCYAQRLLASQRDQRYIKRQGYLVPTHIALFRSLLAAVLSLRIAVLGSFLESVAYNRLRMPRVRPIDPCESDTVSLMCTLSKSRRRDGACNLERRGGYLIKLICLTSSRFTAIRATPVPARLRIMALTATEFRPDTGLCDCTQEGRQLPAQMLVQLFHVSREALKLKGNEEATLWRASPNNARTKPHSKTTAGQFSKRKEGRRRTEIERAPSLRLTSHYLNILSTPLLFRTFKWLSSVASYAQSSGYAGIQSRKTRPDLWTWTRYALVWQTRGQKWNPTTSPLPEYALSFLPLLANIHILQLRRVLVMPDLLDTLEGFGALTILDCDTCSVGLSPEQIHLHEGKLVLEEWIVHEPRGATWEQWSPFLCLLSPSSLRSLSLLGDDFNFSAFIVNSLSTLTTLNLHSLNIRLISTHLPQFASFLASQRHLRSLKLRVDFLWQPSRQLSHYRPALFQPWKRYIVHATPPSVPAFFRTALLAISDAPRPLALDLPWIDRVDEDFCKLVLPLVPTHTVQVTIRVIDALPADQLRQRLEGALDALPHLKSARILFWRRTQPLRSEDLESTVAQEALRVQKDAWRVQGEMVLYWERACPRLTQGSGKRMIVKENGTCLAQVPKVGRAVVYVFLLPTLKRQMEEGPPDAALAEVTQIGAERSQWVQAVTISWKRHDDDVEHTTAYRRPIMTTINTAA</sequence>
<name>M5G4C1_DACPD</name>
<organism evidence="3 4">
    <name type="scientific">Dacryopinax primogenitus (strain DJM 731)</name>
    <name type="common">Brown rot fungus</name>
    <dbReference type="NCBI Taxonomy" id="1858805"/>
    <lineage>
        <taxon>Eukaryota</taxon>
        <taxon>Fungi</taxon>
        <taxon>Dikarya</taxon>
        <taxon>Basidiomycota</taxon>
        <taxon>Agaricomycotina</taxon>
        <taxon>Dacrymycetes</taxon>
        <taxon>Dacrymycetales</taxon>
        <taxon>Dacrymycetaceae</taxon>
        <taxon>Dacryopinax</taxon>
    </lineage>
</organism>
<feature type="signal peptide" evidence="2">
    <location>
        <begin position="1"/>
        <end position="21"/>
    </location>
</feature>
<accession>M5G4C1</accession>
<dbReference type="HOGENOM" id="CLU_334639_0_0_1"/>
<dbReference type="OrthoDB" id="10306618at2759"/>
<evidence type="ECO:0000256" key="1">
    <source>
        <dbReference type="SAM" id="MobiDB-lite"/>
    </source>
</evidence>
<keyword evidence="2" id="KW-0732">Signal</keyword>
<dbReference type="Proteomes" id="UP000030653">
    <property type="component" value="Unassembled WGS sequence"/>
</dbReference>
<proteinExistence type="predicted"/>
<feature type="compositionally biased region" description="Polar residues" evidence="1">
    <location>
        <begin position="344"/>
        <end position="358"/>
    </location>
</feature>
<evidence type="ECO:0000256" key="2">
    <source>
        <dbReference type="SAM" id="SignalP"/>
    </source>
</evidence>
<dbReference type="AlphaFoldDB" id="M5G4C1"/>
<evidence type="ECO:0000313" key="4">
    <source>
        <dbReference type="Proteomes" id="UP000030653"/>
    </source>
</evidence>
<protein>
    <submittedName>
        <fullName evidence="3">Uncharacterized protein</fullName>
    </submittedName>
</protein>
<dbReference type="EMBL" id="JH795866">
    <property type="protein sequence ID" value="EJU00667.1"/>
    <property type="molecule type" value="Genomic_DNA"/>
</dbReference>
<evidence type="ECO:0000313" key="3">
    <source>
        <dbReference type="EMBL" id="EJU00667.1"/>
    </source>
</evidence>
<reference evidence="3 4" key="1">
    <citation type="journal article" date="2012" name="Science">
        <title>The Paleozoic origin of enzymatic lignin decomposition reconstructed from 31 fungal genomes.</title>
        <authorList>
            <person name="Floudas D."/>
            <person name="Binder M."/>
            <person name="Riley R."/>
            <person name="Barry K."/>
            <person name="Blanchette R.A."/>
            <person name="Henrissat B."/>
            <person name="Martinez A.T."/>
            <person name="Otillar R."/>
            <person name="Spatafora J.W."/>
            <person name="Yadav J.S."/>
            <person name="Aerts A."/>
            <person name="Benoit I."/>
            <person name="Boyd A."/>
            <person name="Carlson A."/>
            <person name="Copeland A."/>
            <person name="Coutinho P.M."/>
            <person name="de Vries R.P."/>
            <person name="Ferreira P."/>
            <person name="Findley K."/>
            <person name="Foster B."/>
            <person name="Gaskell J."/>
            <person name="Glotzer D."/>
            <person name="Gorecki P."/>
            <person name="Heitman J."/>
            <person name="Hesse C."/>
            <person name="Hori C."/>
            <person name="Igarashi K."/>
            <person name="Jurgens J.A."/>
            <person name="Kallen N."/>
            <person name="Kersten P."/>
            <person name="Kohler A."/>
            <person name="Kuees U."/>
            <person name="Kumar T.K.A."/>
            <person name="Kuo A."/>
            <person name="LaButti K."/>
            <person name="Larrondo L.F."/>
            <person name="Lindquist E."/>
            <person name="Ling A."/>
            <person name="Lombard V."/>
            <person name="Lucas S."/>
            <person name="Lundell T."/>
            <person name="Martin R."/>
            <person name="McLaughlin D.J."/>
            <person name="Morgenstern I."/>
            <person name="Morin E."/>
            <person name="Murat C."/>
            <person name="Nagy L.G."/>
            <person name="Nolan M."/>
            <person name="Ohm R.A."/>
            <person name="Patyshakuliyeva A."/>
            <person name="Rokas A."/>
            <person name="Ruiz-Duenas F.J."/>
            <person name="Sabat G."/>
            <person name="Salamov A."/>
            <person name="Samejima M."/>
            <person name="Schmutz J."/>
            <person name="Slot J.C."/>
            <person name="St John F."/>
            <person name="Stenlid J."/>
            <person name="Sun H."/>
            <person name="Sun S."/>
            <person name="Syed K."/>
            <person name="Tsang A."/>
            <person name="Wiebenga A."/>
            <person name="Young D."/>
            <person name="Pisabarro A."/>
            <person name="Eastwood D.C."/>
            <person name="Martin F."/>
            <person name="Cullen D."/>
            <person name="Grigoriev I.V."/>
            <person name="Hibbett D.S."/>
        </authorList>
    </citation>
    <scope>NUCLEOTIDE SEQUENCE [LARGE SCALE GENOMIC DNA]</scope>
    <source>
        <strain evidence="3 4">DJM-731 SS1</strain>
    </source>
</reference>
<feature type="chain" id="PRO_5004067466" evidence="2">
    <location>
        <begin position="22"/>
        <end position="853"/>
    </location>
</feature>
<gene>
    <name evidence="3" type="ORF">DACRYDRAFT_16637</name>
</gene>
<feature type="region of interest" description="Disordered" evidence="1">
    <location>
        <begin position="344"/>
        <end position="369"/>
    </location>
</feature>
<dbReference type="RefSeq" id="XP_040627564.1">
    <property type="nucleotide sequence ID" value="XM_040771217.1"/>
</dbReference>
<keyword evidence="4" id="KW-1185">Reference proteome</keyword>